<dbReference type="AlphaFoldDB" id="T1CDH2"/>
<dbReference type="GO" id="GO:0006260">
    <property type="term" value="P:DNA replication"/>
    <property type="evidence" value="ECO:0007669"/>
    <property type="project" value="UniProtKB-KW"/>
</dbReference>
<dbReference type="InterPro" id="IPR022998">
    <property type="entry name" value="ThiamineP_synth_TenI"/>
</dbReference>
<dbReference type="Pfam" id="PF02581">
    <property type="entry name" value="TMP-TENI"/>
    <property type="match status" value="1"/>
</dbReference>
<evidence type="ECO:0000259" key="12">
    <source>
        <dbReference type="PROSITE" id="PS51462"/>
    </source>
</evidence>
<evidence type="ECO:0000256" key="11">
    <source>
        <dbReference type="ARBA" id="ARBA00038905"/>
    </source>
</evidence>
<reference evidence="13" key="1">
    <citation type="submission" date="2013-08" db="EMBL/GenBank/DDBJ databases">
        <authorList>
            <person name="Mendez C."/>
            <person name="Richter M."/>
            <person name="Ferrer M."/>
            <person name="Sanchez J."/>
        </authorList>
    </citation>
    <scope>NUCLEOTIDE SEQUENCE</scope>
</reference>
<reference evidence="13" key="2">
    <citation type="journal article" date="2014" name="ISME J.">
        <title>Microbial stratification in low pH oxic and suboxic macroscopic growths along an acid mine drainage.</title>
        <authorList>
            <person name="Mendez-Garcia C."/>
            <person name="Mesa V."/>
            <person name="Sprenger R.R."/>
            <person name="Richter M."/>
            <person name="Diez M.S."/>
            <person name="Solano J."/>
            <person name="Bargiela R."/>
            <person name="Golyshina O.V."/>
            <person name="Manteca A."/>
            <person name="Ramos J.L."/>
            <person name="Gallego J.R."/>
            <person name="Llorente I."/>
            <person name="Martins Dos Santos V.A."/>
            <person name="Jensen O.N."/>
            <person name="Pelaez A.I."/>
            <person name="Sanchez J."/>
            <person name="Ferrer M."/>
        </authorList>
    </citation>
    <scope>NUCLEOTIDE SEQUENCE</scope>
</reference>
<dbReference type="NCBIfam" id="TIGR00586">
    <property type="entry name" value="mutt"/>
    <property type="match status" value="1"/>
</dbReference>
<dbReference type="GO" id="GO:0044715">
    <property type="term" value="F:8-oxo-dGDP phosphatase activity"/>
    <property type="evidence" value="ECO:0007669"/>
    <property type="project" value="TreeGrafter"/>
</dbReference>
<gene>
    <name evidence="13" type="ORF">B1A_01693</name>
</gene>
<evidence type="ECO:0000256" key="1">
    <source>
        <dbReference type="ARBA" id="ARBA00001946"/>
    </source>
</evidence>
<proteinExistence type="inferred from homology"/>
<dbReference type="InterPro" id="IPR047127">
    <property type="entry name" value="MutT-like"/>
</dbReference>
<protein>
    <recommendedName>
        <fullName evidence="11">8-oxo-dGTP diphosphatase</fullName>
        <ecNumber evidence="11">3.6.1.55</ecNumber>
    </recommendedName>
</protein>
<comment type="cofactor">
    <cofactor evidence="1">
        <name>Mg(2+)</name>
        <dbReference type="ChEBI" id="CHEBI:18420"/>
    </cofactor>
</comment>
<dbReference type="InterPro" id="IPR013785">
    <property type="entry name" value="Aldolase_TIM"/>
</dbReference>
<dbReference type="GO" id="GO:0035539">
    <property type="term" value="F:8-oxo-7,8-dihydrodeoxyguanosine triphosphate pyrophosphatase activity"/>
    <property type="evidence" value="ECO:0007669"/>
    <property type="project" value="UniProtKB-EC"/>
</dbReference>
<evidence type="ECO:0000256" key="6">
    <source>
        <dbReference type="ARBA" id="ARBA00022763"/>
    </source>
</evidence>
<dbReference type="GO" id="GO:0046872">
    <property type="term" value="F:metal ion binding"/>
    <property type="evidence" value="ECO:0007669"/>
    <property type="project" value="UniProtKB-KW"/>
</dbReference>
<evidence type="ECO:0000256" key="3">
    <source>
        <dbReference type="ARBA" id="ARBA00022457"/>
    </source>
</evidence>
<dbReference type="Pfam" id="PF14815">
    <property type="entry name" value="NUDIX_4"/>
    <property type="match status" value="1"/>
</dbReference>
<dbReference type="NCBIfam" id="NF006530">
    <property type="entry name" value="PRK08999.1"/>
    <property type="match status" value="1"/>
</dbReference>
<evidence type="ECO:0000256" key="5">
    <source>
        <dbReference type="ARBA" id="ARBA00022723"/>
    </source>
</evidence>
<comment type="similarity">
    <text evidence="2">Belongs to the Nudix hydrolase family.</text>
</comment>
<evidence type="ECO:0000256" key="9">
    <source>
        <dbReference type="ARBA" id="ARBA00023204"/>
    </source>
</evidence>
<dbReference type="GO" id="GO:0006281">
    <property type="term" value="P:DNA repair"/>
    <property type="evidence" value="ECO:0007669"/>
    <property type="project" value="UniProtKB-KW"/>
</dbReference>
<dbReference type="GO" id="GO:0009228">
    <property type="term" value="P:thiamine biosynthetic process"/>
    <property type="evidence" value="ECO:0007669"/>
    <property type="project" value="UniProtKB-KW"/>
</dbReference>
<dbReference type="Gene3D" id="3.20.20.70">
    <property type="entry name" value="Aldolase class I"/>
    <property type="match status" value="1"/>
</dbReference>
<evidence type="ECO:0000256" key="7">
    <source>
        <dbReference type="ARBA" id="ARBA00022801"/>
    </source>
</evidence>
<dbReference type="PANTHER" id="PTHR47707">
    <property type="entry name" value="8-OXO-DGTP DIPHOSPHATASE"/>
    <property type="match status" value="1"/>
</dbReference>
<dbReference type="PANTHER" id="PTHR47707:SF1">
    <property type="entry name" value="NUDIX HYDROLASE FAMILY PROTEIN"/>
    <property type="match status" value="1"/>
</dbReference>
<accession>T1CDH2</accession>
<keyword evidence="9" id="KW-0234">DNA repair</keyword>
<organism evidence="13">
    <name type="scientific">mine drainage metagenome</name>
    <dbReference type="NCBI Taxonomy" id="410659"/>
    <lineage>
        <taxon>unclassified sequences</taxon>
        <taxon>metagenomes</taxon>
        <taxon>ecological metagenomes</taxon>
    </lineage>
</organism>
<dbReference type="SUPFAM" id="SSF55811">
    <property type="entry name" value="Nudix"/>
    <property type="match status" value="1"/>
</dbReference>
<keyword evidence="8" id="KW-0460">Magnesium</keyword>
<dbReference type="CDD" id="cd03425">
    <property type="entry name" value="NUDIX_MutT_NudA_like"/>
    <property type="match status" value="1"/>
</dbReference>
<dbReference type="SUPFAM" id="SSF51391">
    <property type="entry name" value="Thiamin phosphate synthase"/>
    <property type="match status" value="1"/>
</dbReference>
<dbReference type="EC" id="3.6.1.55" evidence="11"/>
<name>T1CDH2_9ZZZZ</name>
<keyword evidence="5" id="KW-0479">Metal-binding</keyword>
<comment type="caution">
    <text evidence="13">The sequence shown here is derived from an EMBL/GenBank/DDBJ whole genome shotgun (WGS) entry which is preliminary data.</text>
</comment>
<evidence type="ECO:0000256" key="10">
    <source>
        <dbReference type="ARBA" id="ARBA00035861"/>
    </source>
</evidence>
<dbReference type="PROSITE" id="PS51462">
    <property type="entry name" value="NUDIX"/>
    <property type="match status" value="1"/>
</dbReference>
<keyword evidence="4" id="KW-0235">DNA replication</keyword>
<evidence type="ECO:0000256" key="8">
    <source>
        <dbReference type="ARBA" id="ARBA00022842"/>
    </source>
</evidence>
<dbReference type="InterPro" id="IPR036206">
    <property type="entry name" value="ThiamineP_synth_sf"/>
</dbReference>
<dbReference type="Gene3D" id="3.90.79.10">
    <property type="entry name" value="Nucleoside Triphosphate Pyrophosphohydrolase"/>
    <property type="match status" value="1"/>
</dbReference>
<evidence type="ECO:0000256" key="4">
    <source>
        <dbReference type="ARBA" id="ARBA00022705"/>
    </source>
</evidence>
<dbReference type="GO" id="GO:0044716">
    <property type="term" value="F:8-oxo-GDP phosphatase activity"/>
    <property type="evidence" value="ECO:0007669"/>
    <property type="project" value="TreeGrafter"/>
</dbReference>
<dbReference type="InterPro" id="IPR029119">
    <property type="entry name" value="MutY_C"/>
</dbReference>
<dbReference type="PROSITE" id="PS00893">
    <property type="entry name" value="NUDIX_BOX"/>
    <property type="match status" value="1"/>
</dbReference>
<evidence type="ECO:0000313" key="13">
    <source>
        <dbReference type="EMBL" id="EQD79498.1"/>
    </source>
</evidence>
<feature type="domain" description="Nudix hydrolase" evidence="12">
    <location>
        <begin position="3"/>
        <end position="131"/>
    </location>
</feature>
<comment type="catalytic activity">
    <reaction evidence="10">
        <text>8-oxo-dGTP + H2O = 8-oxo-dGMP + diphosphate + H(+)</text>
        <dbReference type="Rhea" id="RHEA:31575"/>
        <dbReference type="ChEBI" id="CHEBI:15377"/>
        <dbReference type="ChEBI" id="CHEBI:15378"/>
        <dbReference type="ChEBI" id="CHEBI:33019"/>
        <dbReference type="ChEBI" id="CHEBI:63224"/>
        <dbReference type="ChEBI" id="CHEBI:77896"/>
        <dbReference type="EC" id="3.6.1.55"/>
    </reaction>
</comment>
<sequence>MSAALEVVAGVLRNPQGQVLLAQRRPGGDLAGLWEFPGGKREADESAGSALVRELREELGVSARECSPLIRVSWQYAHKAVRLDVYTVERWQGTVQAQEGQALRWSPLAALTRDSMPAADWSAVRALRLPPRLLITPDSSDLRALADAAQRALAGPRCLLRLRLPRLPQVESRALAAQLLARAQARHGDVLLGGDIDGAQRLGCGLQLNARQLATLSARPLPESQLCGASCHNAQDLARAALLDCDFAVLGPVLPTPSHPGAGAGLAALCRAVRHGRVAGVRARWPDPRRSRARARARRAGRGRNSRFLAGAGRGLIAA</sequence>
<dbReference type="InterPro" id="IPR020084">
    <property type="entry name" value="NUDIX_hydrolase_CS"/>
</dbReference>
<dbReference type="InterPro" id="IPR000086">
    <property type="entry name" value="NUDIX_hydrolase_dom"/>
</dbReference>
<dbReference type="InterPro" id="IPR003561">
    <property type="entry name" value="Mutator_MutT"/>
</dbReference>
<keyword evidence="7" id="KW-0378">Hydrolase</keyword>
<dbReference type="GO" id="GO:0008413">
    <property type="term" value="F:8-oxo-7,8-dihydroguanosine triphosphate pyrophosphatase activity"/>
    <property type="evidence" value="ECO:0007669"/>
    <property type="project" value="InterPro"/>
</dbReference>
<evidence type="ECO:0000256" key="2">
    <source>
        <dbReference type="ARBA" id="ARBA00005582"/>
    </source>
</evidence>
<keyword evidence="3" id="KW-0515">Mutator protein</keyword>
<keyword evidence="6" id="KW-0227">DNA damage</keyword>
<dbReference type="InterPro" id="IPR015797">
    <property type="entry name" value="NUDIX_hydrolase-like_dom_sf"/>
</dbReference>
<dbReference type="EMBL" id="AUZX01001285">
    <property type="protein sequence ID" value="EQD79498.1"/>
    <property type="molecule type" value="Genomic_DNA"/>
</dbReference>